<protein>
    <recommendedName>
        <fullName evidence="3">Fibronectin type-III domain-containing protein</fullName>
    </recommendedName>
</protein>
<proteinExistence type="predicted"/>
<sequence length="351" mass="39790">MPYTVDFECNVSISNQWFLFAKPSNPECMTPTQTCSLLILVPLGASSVTKRVRSELKISFCRRLDRLITGYTTRYYSCSFQYICLQCKECSVRVTTVANSSTVSVTWRDNPDCDIDGYLVRIYAKDWSLVKMLETTNQQANILDVPTAIYVLLGSKLHEIRQTYSYSYRFDFHGKHKMLETTNQQANIPDVPTCVPLVVGVQGHNRAGNGSESRSTEFIIQSVPAIPKAVRVTSTSEPQAVDVTWQYESLCNAHIFRIDLHTTSGLSFKPLESRGRRRRITDLPTCVNMYASVRGRNEFGFGMQKDSSEFVIQAGIRMVKQKTKNLTPSAGTSPEYRHGFSVTRVFYKRNV</sequence>
<dbReference type="AlphaFoldDB" id="G7Y6N9"/>
<accession>G7Y6N9</accession>
<evidence type="ECO:0008006" key="3">
    <source>
        <dbReference type="Google" id="ProtNLM"/>
    </source>
</evidence>
<evidence type="ECO:0000313" key="2">
    <source>
        <dbReference type="Proteomes" id="UP000008909"/>
    </source>
</evidence>
<reference key="2">
    <citation type="submission" date="2011-10" db="EMBL/GenBank/DDBJ databases">
        <title>The genome and transcriptome sequence of Clonorchis sinensis provide insights into the carcinogenic liver fluke.</title>
        <authorList>
            <person name="Wang X."/>
            <person name="Huang Y."/>
            <person name="Chen W."/>
            <person name="Liu H."/>
            <person name="Guo L."/>
            <person name="Chen Y."/>
            <person name="Luo F."/>
            <person name="Zhou W."/>
            <person name="Sun J."/>
            <person name="Mao Q."/>
            <person name="Liang P."/>
            <person name="Zhou C."/>
            <person name="Tian Y."/>
            <person name="Men J."/>
            <person name="Lv X."/>
            <person name="Huang L."/>
            <person name="Zhou J."/>
            <person name="Hu Y."/>
            <person name="Li R."/>
            <person name="Zhang F."/>
            <person name="Lei H."/>
            <person name="Li X."/>
            <person name="Hu X."/>
            <person name="Liang C."/>
            <person name="Xu J."/>
            <person name="Wu Z."/>
            <person name="Yu X."/>
        </authorList>
    </citation>
    <scope>NUCLEOTIDE SEQUENCE</scope>
    <source>
        <strain>Henan</strain>
    </source>
</reference>
<gene>
    <name evidence="1" type="ORF">CLF_101836</name>
</gene>
<reference evidence="1" key="1">
    <citation type="journal article" date="2011" name="Genome Biol.">
        <title>The draft genome of the carcinogenic human liver fluke Clonorchis sinensis.</title>
        <authorList>
            <person name="Wang X."/>
            <person name="Chen W."/>
            <person name="Huang Y."/>
            <person name="Sun J."/>
            <person name="Men J."/>
            <person name="Liu H."/>
            <person name="Luo F."/>
            <person name="Guo L."/>
            <person name="Lv X."/>
            <person name="Deng C."/>
            <person name="Zhou C."/>
            <person name="Fan Y."/>
            <person name="Li X."/>
            <person name="Huang L."/>
            <person name="Hu Y."/>
            <person name="Liang C."/>
            <person name="Hu X."/>
            <person name="Xu J."/>
            <person name="Yu X."/>
        </authorList>
    </citation>
    <scope>NUCLEOTIDE SEQUENCE [LARGE SCALE GENOMIC DNA]</scope>
    <source>
        <strain evidence="1">Henan</strain>
    </source>
</reference>
<name>G7Y6N9_CLOSI</name>
<dbReference type="SUPFAM" id="SSF49265">
    <property type="entry name" value="Fibronectin type III"/>
    <property type="match status" value="1"/>
</dbReference>
<organism evidence="1 2">
    <name type="scientific">Clonorchis sinensis</name>
    <name type="common">Chinese liver fluke</name>
    <dbReference type="NCBI Taxonomy" id="79923"/>
    <lineage>
        <taxon>Eukaryota</taxon>
        <taxon>Metazoa</taxon>
        <taxon>Spiralia</taxon>
        <taxon>Lophotrochozoa</taxon>
        <taxon>Platyhelminthes</taxon>
        <taxon>Trematoda</taxon>
        <taxon>Digenea</taxon>
        <taxon>Opisthorchiida</taxon>
        <taxon>Opisthorchiata</taxon>
        <taxon>Opisthorchiidae</taxon>
        <taxon>Clonorchis</taxon>
    </lineage>
</organism>
<dbReference type="Proteomes" id="UP000008909">
    <property type="component" value="Unassembled WGS sequence"/>
</dbReference>
<evidence type="ECO:0000313" key="1">
    <source>
        <dbReference type="EMBL" id="GAA48624.1"/>
    </source>
</evidence>
<dbReference type="InterPro" id="IPR036116">
    <property type="entry name" value="FN3_sf"/>
</dbReference>
<dbReference type="EMBL" id="DF142900">
    <property type="protein sequence ID" value="GAA48624.1"/>
    <property type="molecule type" value="Genomic_DNA"/>
</dbReference>
<keyword evidence="2" id="KW-1185">Reference proteome</keyword>